<reference evidence="1 2" key="1">
    <citation type="journal article" date="2009" name="Stand. Genomic Sci.">
        <title>Complete genome sequence of Jonesia denitrificans type strain (Prevot 55134).</title>
        <authorList>
            <person name="Pukall R."/>
            <person name="Gehrich-Schroter G."/>
            <person name="Lapidus A."/>
            <person name="Nolan M."/>
            <person name="Glavina Del Rio T."/>
            <person name="Lucas S."/>
            <person name="Chen F."/>
            <person name="Tice H."/>
            <person name="Pitluck S."/>
            <person name="Cheng J.F."/>
            <person name="Copeland A."/>
            <person name="Saunders E."/>
            <person name="Brettin T."/>
            <person name="Detter J.C."/>
            <person name="Bruce D."/>
            <person name="Goodwin L."/>
            <person name="Pati A."/>
            <person name="Ivanova N."/>
            <person name="Mavromatis K."/>
            <person name="Ovchinnikova G."/>
            <person name="Chen A."/>
            <person name="Palaniappan K."/>
            <person name="Land M."/>
            <person name="Hauser L."/>
            <person name="Chang Y.J."/>
            <person name="Jeffries C.D."/>
            <person name="Chain P."/>
            <person name="Goker M."/>
            <person name="Bristow J."/>
            <person name="Eisen J.A."/>
            <person name="Markowitz V."/>
            <person name="Hugenholtz P."/>
            <person name="Kyrpides N.C."/>
            <person name="Klenk H.P."/>
            <person name="Han C."/>
        </authorList>
    </citation>
    <scope>NUCLEOTIDE SEQUENCE [LARGE SCALE GENOMIC DNA]</scope>
    <source>
        <strain evidence="2">ATCC 14870 / DSM 20603 / BCRC 15368 / CIP 55.134 / JCM 11481 / NBRC 15587 / NCTC 10816 / Prevot 55134</strain>
    </source>
</reference>
<evidence type="ECO:0000313" key="2">
    <source>
        <dbReference type="Proteomes" id="UP000000628"/>
    </source>
</evidence>
<proteinExistence type="predicted"/>
<dbReference type="KEGG" id="jde:Jden_1263"/>
<dbReference type="STRING" id="471856.Jden_1263"/>
<accession>C7R462</accession>
<dbReference type="Proteomes" id="UP000000628">
    <property type="component" value="Chromosome"/>
</dbReference>
<name>C7R462_JONDD</name>
<protein>
    <submittedName>
        <fullName evidence="1">Uncharacterized protein</fullName>
    </submittedName>
</protein>
<sequence>MPHLEHGDATMRLVSLRGVAHPAVVGGGGEVMIDAQKAGQCHMTLTSLHAALFAGFSHALLRVNRVLLVPQLRA</sequence>
<dbReference type="AlphaFoldDB" id="C7R462"/>
<gene>
    <name evidence="1" type="ordered locus">Jden_1263</name>
</gene>
<organism evidence="1 2">
    <name type="scientific">Jonesia denitrificans (strain ATCC 14870 / DSM 20603 / BCRC 15368 / CIP 55.134 / JCM 11481 / NBRC 15587 / NCTC 10816 / Prevot 55134)</name>
    <name type="common">Listeria denitrificans</name>
    <dbReference type="NCBI Taxonomy" id="471856"/>
    <lineage>
        <taxon>Bacteria</taxon>
        <taxon>Bacillati</taxon>
        <taxon>Actinomycetota</taxon>
        <taxon>Actinomycetes</taxon>
        <taxon>Micrococcales</taxon>
        <taxon>Jonesiaceae</taxon>
        <taxon>Jonesia</taxon>
    </lineage>
</organism>
<evidence type="ECO:0000313" key="1">
    <source>
        <dbReference type="EMBL" id="ACV08919.1"/>
    </source>
</evidence>
<dbReference type="EMBL" id="CP001706">
    <property type="protein sequence ID" value="ACV08919.1"/>
    <property type="molecule type" value="Genomic_DNA"/>
</dbReference>
<dbReference type="HOGENOM" id="CLU_2682897_0_0_11"/>
<keyword evidence="2" id="KW-1185">Reference proteome</keyword>